<gene>
    <name evidence="2" type="ORF">Cyrtocomes_00461</name>
</gene>
<evidence type="ECO:0000313" key="2">
    <source>
        <dbReference type="EMBL" id="MDZ5762093.1"/>
    </source>
</evidence>
<feature type="transmembrane region" description="Helical" evidence="1">
    <location>
        <begin position="12"/>
        <end position="29"/>
    </location>
</feature>
<organism evidence="2 3">
    <name type="scientific">Candidatus Cyrtobacter comes</name>
    <dbReference type="NCBI Taxonomy" id="675776"/>
    <lineage>
        <taxon>Bacteria</taxon>
        <taxon>Pseudomonadati</taxon>
        <taxon>Pseudomonadota</taxon>
        <taxon>Alphaproteobacteria</taxon>
        <taxon>Rickettsiales</taxon>
        <taxon>Candidatus Midichloriaceae</taxon>
        <taxon>Candidatus Cyrtobacter</taxon>
    </lineage>
</organism>
<name>A0ABU5L7J1_9RICK</name>
<keyword evidence="1" id="KW-1133">Transmembrane helix</keyword>
<accession>A0ABU5L7J1</accession>
<keyword evidence="3" id="KW-1185">Reference proteome</keyword>
<sequence>MSTLDNTTYNLIIGTLTGASMSCITFFMSRKITLQETAIHTLVVGCSNALIQYMLDTTFLAKGSTALKAVQYVLTQVLPCFLVSAACSHLKSINGPISIESYAQPTDVLKAIAKGFALTTLCVMVSEQATGLAPNLCQKAFGLVSASVSYGMKLFYNSSPYNEELHLRRNNEYNSECNNVD</sequence>
<keyword evidence="1" id="KW-0472">Membrane</keyword>
<dbReference type="EMBL" id="JARGYT010000020">
    <property type="protein sequence ID" value="MDZ5762093.1"/>
    <property type="molecule type" value="Genomic_DNA"/>
</dbReference>
<reference evidence="2 3" key="1">
    <citation type="submission" date="2023-02" db="EMBL/GenBank/DDBJ databases">
        <title>Host association and intracellularity evolved multiple times independently in the Rickettsiales.</title>
        <authorList>
            <person name="Castelli M."/>
            <person name="Nardi T."/>
            <person name="Gammuto L."/>
            <person name="Bellinzona G."/>
            <person name="Sabaneyeva E."/>
            <person name="Potekhin A."/>
            <person name="Serra V."/>
            <person name="Petroni G."/>
            <person name="Sassera D."/>
        </authorList>
    </citation>
    <scope>NUCLEOTIDE SEQUENCE [LARGE SCALE GENOMIC DNA]</scope>
    <source>
        <strain evidence="2 3">BOD18</strain>
    </source>
</reference>
<dbReference type="Proteomes" id="UP001293791">
    <property type="component" value="Unassembled WGS sequence"/>
</dbReference>
<comment type="caution">
    <text evidence="2">The sequence shown here is derived from an EMBL/GenBank/DDBJ whole genome shotgun (WGS) entry which is preliminary data.</text>
</comment>
<proteinExistence type="predicted"/>
<evidence type="ECO:0000256" key="1">
    <source>
        <dbReference type="SAM" id="Phobius"/>
    </source>
</evidence>
<evidence type="ECO:0000313" key="3">
    <source>
        <dbReference type="Proteomes" id="UP001293791"/>
    </source>
</evidence>
<keyword evidence="1" id="KW-0812">Transmembrane</keyword>
<protein>
    <submittedName>
        <fullName evidence="2">Uncharacterized protein</fullName>
    </submittedName>
</protein>